<evidence type="ECO:0000313" key="7">
    <source>
        <dbReference type="Proteomes" id="UP000824124"/>
    </source>
</evidence>
<proteinExistence type="inferred from homology"/>
<dbReference type="AlphaFoldDB" id="A0A9D1KZM8"/>
<sequence length="161" mass="17258">MAKSKKTIKTNALRELDVLHISYECTAYESDGFMDGVSVAKMVGKSLEETYKTLVTVGASRTNYVFVIPVAKELDLKKAAAVVGEKSVAMIHAKDITPITGYVKGGCSPIGMKKQFRTVIHSAALDLNRITVSAGKLGLQMTLAPQDLARAAGAEFADIIH</sequence>
<dbReference type="InterPro" id="IPR036754">
    <property type="entry name" value="YbaK/aa-tRNA-synt-asso_dom_sf"/>
</dbReference>
<dbReference type="Proteomes" id="UP000824124">
    <property type="component" value="Unassembled WGS sequence"/>
</dbReference>
<evidence type="ECO:0000259" key="5">
    <source>
        <dbReference type="Pfam" id="PF04073"/>
    </source>
</evidence>
<reference evidence="6" key="1">
    <citation type="submission" date="2020-10" db="EMBL/GenBank/DDBJ databases">
        <authorList>
            <person name="Gilroy R."/>
        </authorList>
    </citation>
    <scope>NUCLEOTIDE SEQUENCE</scope>
    <source>
        <strain evidence="6">2830</strain>
    </source>
</reference>
<dbReference type="GO" id="GO:0016829">
    <property type="term" value="F:lyase activity"/>
    <property type="evidence" value="ECO:0007669"/>
    <property type="project" value="UniProtKB-KW"/>
</dbReference>
<evidence type="ECO:0000256" key="4">
    <source>
        <dbReference type="PIRNR" id="PIRNR006181"/>
    </source>
</evidence>
<evidence type="ECO:0000256" key="2">
    <source>
        <dbReference type="ARBA" id="ARBA00022917"/>
    </source>
</evidence>
<dbReference type="PANTHER" id="PTHR30411">
    <property type="entry name" value="CYTOPLASMIC PROTEIN"/>
    <property type="match status" value="1"/>
</dbReference>
<dbReference type="PANTHER" id="PTHR30411:SF0">
    <property type="entry name" value="CYS-TRNA(PRO)_CYS-TRNA(CYS) DEACYLASE YBAK"/>
    <property type="match status" value="1"/>
</dbReference>
<dbReference type="EC" id="4.2.-.-" evidence="4"/>
<organism evidence="6 7">
    <name type="scientific">Candidatus Avidehalobacter gallistercoris</name>
    <dbReference type="NCBI Taxonomy" id="2840694"/>
    <lineage>
        <taxon>Bacteria</taxon>
        <taxon>Bacillati</taxon>
        <taxon>Bacillota</taxon>
        <taxon>Clostridia</taxon>
        <taxon>Eubacteriales</taxon>
        <taxon>Peptococcaceae</taxon>
        <taxon>Peptococcaceae incertae sedis</taxon>
        <taxon>Candidatus Avidehalobacter</taxon>
    </lineage>
</organism>
<reference evidence="6" key="2">
    <citation type="journal article" date="2021" name="PeerJ">
        <title>Extensive microbial diversity within the chicken gut microbiome revealed by metagenomics and culture.</title>
        <authorList>
            <person name="Gilroy R."/>
            <person name="Ravi A."/>
            <person name="Getino M."/>
            <person name="Pursley I."/>
            <person name="Horton D.L."/>
            <person name="Alikhan N.F."/>
            <person name="Baker D."/>
            <person name="Gharbi K."/>
            <person name="Hall N."/>
            <person name="Watson M."/>
            <person name="Adriaenssens E.M."/>
            <person name="Foster-Nyarko E."/>
            <person name="Jarju S."/>
            <person name="Secka A."/>
            <person name="Antonio M."/>
            <person name="Oren A."/>
            <person name="Chaudhuri R.R."/>
            <person name="La Ragione R."/>
            <person name="Hildebrand F."/>
            <person name="Pallen M.J."/>
        </authorList>
    </citation>
    <scope>NUCLEOTIDE SEQUENCE</scope>
    <source>
        <strain evidence="6">2830</strain>
    </source>
</reference>
<comment type="similarity">
    <text evidence="1 4">Belongs to the prolyl-tRNA editing family. YbaK/EbsC subfamily.</text>
</comment>
<dbReference type="NCBIfam" id="TIGR00011">
    <property type="entry name" value="YbaK_EbsC"/>
    <property type="match status" value="1"/>
</dbReference>
<accession>A0A9D1KZM8</accession>
<evidence type="ECO:0000256" key="1">
    <source>
        <dbReference type="ARBA" id="ARBA00009798"/>
    </source>
</evidence>
<gene>
    <name evidence="6" type="primary">ybaK</name>
    <name evidence="6" type="ORF">IAB00_05045</name>
</gene>
<dbReference type="InterPro" id="IPR007214">
    <property type="entry name" value="YbaK/aa-tRNA-synth-assoc-dom"/>
</dbReference>
<keyword evidence="2 4" id="KW-0648">Protein biosynthesis</keyword>
<evidence type="ECO:0000256" key="3">
    <source>
        <dbReference type="ARBA" id="ARBA00023239"/>
    </source>
</evidence>
<protein>
    <recommendedName>
        <fullName evidence="4">Cys-tRNA(Pro)/Cys-tRNA(Cys) deacylase</fullName>
        <ecNumber evidence="4">4.2.-.-</ecNumber>
    </recommendedName>
</protein>
<dbReference type="SUPFAM" id="SSF55826">
    <property type="entry name" value="YbaK/ProRS associated domain"/>
    <property type="match status" value="1"/>
</dbReference>
<dbReference type="EMBL" id="DVMH01000026">
    <property type="protein sequence ID" value="HIU10591.1"/>
    <property type="molecule type" value="Genomic_DNA"/>
</dbReference>
<feature type="domain" description="YbaK/aminoacyl-tRNA synthetase-associated" evidence="5">
    <location>
        <begin position="39"/>
        <end position="150"/>
    </location>
</feature>
<name>A0A9D1KZM8_9FIRM</name>
<comment type="caution">
    <text evidence="6">The sequence shown here is derived from an EMBL/GenBank/DDBJ whole genome shotgun (WGS) entry which is preliminary data.</text>
</comment>
<dbReference type="PIRSF" id="PIRSF006181">
    <property type="entry name" value="EbsC_YbaK"/>
    <property type="match status" value="1"/>
</dbReference>
<dbReference type="GO" id="GO:0002161">
    <property type="term" value="F:aminoacyl-tRNA deacylase activity"/>
    <property type="evidence" value="ECO:0007669"/>
    <property type="project" value="InterPro"/>
</dbReference>
<dbReference type="CDD" id="cd00002">
    <property type="entry name" value="YbaK_deacylase"/>
    <property type="match status" value="1"/>
</dbReference>
<keyword evidence="3 4" id="KW-0456">Lyase</keyword>
<dbReference type="GO" id="GO:0006412">
    <property type="term" value="P:translation"/>
    <property type="evidence" value="ECO:0007669"/>
    <property type="project" value="UniProtKB-KW"/>
</dbReference>
<evidence type="ECO:0000313" key="6">
    <source>
        <dbReference type="EMBL" id="HIU10591.1"/>
    </source>
</evidence>
<dbReference type="Gene3D" id="3.90.960.10">
    <property type="entry name" value="YbaK/aminoacyl-tRNA synthetase-associated domain"/>
    <property type="match status" value="1"/>
</dbReference>
<dbReference type="Pfam" id="PF04073">
    <property type="entry name" value="tRNA_edit"/>
    <property type="match status" value="1"/>
</dbReference>
<dbReference type="InterPro" id="IPR004369">
    <property type="entry name" value="Prolyl-tRNA_editing_YbaK/EbsC"/>
</dbReference>